<dbReference type="AlphaFoldDB" id="A0A0B7MLJ0"/>
<evidence type="ECO:0000313" key="2">
    <source>
        <dbReference type="EMBL" id="CEO88537.1"/>
    </source>
</evidence>
<keyword evidence="3" id="KW-1185">Reference proteome</keyword>
<sequence length="56" mass="6438">MENEIRELMLEQFTKIFKRFDVFEDSLSRTESKVNALENGLARTESKVDALENGTG</sequence>
<evidence type="ECO:0000313" key="3">
    <source>
        <dbReference type="Proteomes" id="UP000046155"/>
    </source>
</evidence>
<name>A0A0B7MLJ0_9FIRM</name>
<accession>A0A0B7MLJ0</accession>
<organism evidence="2 3">
    <name type="scientific">Syntrophaceticus schinkii</name>
    <dbReference type="NCBI Taxonomy" id="499207"/>
    <lineage>
        <taxon>Bacteria</taxon>
        <taxon>Bacillati</taxon>
        <taxon>Bacillota</taxon>
        <taxon>Clostridia</taxon>
        <taxon>Thermoanaerobacterales</taxon>
        <taxon>Thermoanaerobacterales Family III. Incertae Sedis</taxon>
        <taxon>Syntrophaceticus</taxon>
    </lineage>
</organism>
<reference evidence="3" key="1">
    <citation type="submission" date="2015-01" db="EMBL/GenBank/DDBJ databases">
        <authorList>
            <person name="Manzoor Shahid"/>
            <person name="Zubair Saima"/>
        </authorList>
    </citation>
    <scope>NUCLEOTIDE SEQUENCE [LARGE SCALE GENOMIC DNA]</scope>
    <source>
        <strain evidence="3">Sp3</strain>
    </source>
</reference>
<protein>
    <submittedName>
        <fullName evidence="2">Uncharacterized protein</fullName>
    </submittedName>
</protein>
<gene>
    <name evidence="2" type="ORF">SSCH_2020003</name>
</gene>
<dbReference type="RefSeq" id="WP_156972131.1">
    <property type="nucleotide sequence ID" value="NZ_CDRZ01000116.1"/>
</dbReference>
<proteinExistence type="predicted"/>
<feature type="coiled-coil region" evidence="1">
    <location>
        <begin position="27"/>
        <end position="54"/>
    </location>
</feature>
<dbReference type="Proteomes" id="UP000046155">
    <property type="component" value="Unassembled WGS sequence"/>
</dbReference>
<dbReference type="EMBL" id="CDRZ01000116">
    <property type="protein sequence ID" value="CEO88537.1"/>
    <property type="molecule type" value="Genomic_DNA"/>
</dbReference>
<evidence type="ECO:0000256" key="1">
    <source>
        <dbReference type="SAM" id="Coils"/>
    </source>
</evidence>
<keyword evidence="1" id="KW-0175">Coiled coil</keyword>